<gene>
    <name evidence="2" type="ORF">BINO364_LOCUS10465</name>
</gene>
<keyword evidence="1" id="KW-0732">Signal</keyword>
<organism evidence="2 3">
    <name type="scientific">Brenthis ino</name>
    <name type="common">lesser marbled fritillary</name>
    <dbReference type="NCBI Taxonomy" id="405034"/>
    <lineage>
        <taxon>Eukaryota</taxon>
        <taxon>Metazoa</taxon>
        <taxon>Ecdysozoa</taxon>
        <taxon>Arthropoda</taxon>
        <taxon>Hexapoda</taxon>
        <taxon>Insecta</taxon>
        <taxon>Pterygota</taxon>
        <taxon>Neoptera</taxon>
        <taxon>Endopterygota</taxon>
        <taxon>Lepidoptera</taxon>
        <taxon>Glossata</taxon>
        <taxon>Ditrysia</taxon>
        <taxon>Papilionoidea</taxon>
        <taxon>Nymphalidae</taxon>
        <taxon>Heliconiinae</taxon>
        <taxon>Argynnini</taxon>
        <taxon>Brenthis</taxon>
    </lineage>
</organism>
<dbReference type="AlphaFoldDB" id="A0A8J9URW0"/>
<feature type="chain" id="PRO_5035460764" evidence="1">
    <location>
        <begin position="22"/>
        <end position="838"/>
    </location>
</feature>
<accession>A0A8J9URW0</accession>
<evidence type="ECO:0000256" key="1">
    <source>
        <dbReference type="SAM" id="SignalP"/>
    </source>
</evidence>
<sequence length="838" mass="93047">MRLKMFWVIIMSVIASTNVYAQLTAQSSVAPELRECYTDPLLINRNNLPPMTMPVLIDIIQKIEDNPNINMDLRQLALSLLHTYRQDGIEFHQPDISVGISTSVLPYAPTFHSFHRNKLLLTRIITNNLQVLGNDTVNSALKCTLHHMFSTTVDARFRGDENSCNNFAQYRALRTIRDVAKLMRQDDVEIIDVSSLSSINKNGQMRQFNPKDDVEYTQLNNLKSERQVQGESACPILGGVVFTRWGAVSAGHVVAGIAGGAQFQNVPIANLAKGSIINNPNIKQTVSSIYVTTLSGDLAEAVLIQNTERGSPTITIGTAGNWNSTQAPRFYMLRSRLDVEMTDPETRGDIDGFVLGSLLNSDALSYNSMKLSQLLDMYYSPRNGVSDPSRRACNRKNLSTQLIDYNNLIEETYAFTAALDTNMPLRGTIIGGLQGPVNSAVTNFQNYITNSLNDINCEITETSSNDFRLKTNLFLVVDGAWQYQTIYPAISYLLDGVEVGKFGSSVTLLSANDGSVIINKTFSLADFHTAYTLSRHQSMSVGLNLESALRNIRTMMHTELENEKASNYVGGNSTVLLFLLSNTVQNNQLVREEARILNETVPDLRILFATSSNQFDNLWDLVRDMHNDIKTISLNSDGVNVVETMLPVLTSIQQVGRRIINPNCGALYPDISSGIRQFDDYVEPGYTNFYSISPNYFYGDNSNRRIRITRSSAGVGSLVICHSRVFAQPRQNSTISGQDENAVTCQTLASTGNIEINLQGACYGYWTINSCPFFHISVQSSLTNTASSLSTFCTESACRFPYNLRYQVQINEFGCYSGCSSVVVSAFLLICTFILTFL</sequence>
<dbReference type="Proteomes" id="UP000838878">
    <property type="component" value="Chromosome 4"/>
</dbReference>
<evidence type="ECO:0000313" key="3">
    <source>
        <dbReference type="Proteomes" id="UP000838878"/>
    </source>
</evidence>
<evidence type="ECO:0000313" key="2">
    <source>
        <dbReference type="EMBL" id="CAH0724807.1"/>
    </source>
</evidence>
<dbReference type="EMBL" id="OV170224">
    <property type="protein sequence ID" value="CAH0724807.1"/>
    <property type="molecule type" value="Genomic_DNA"/>
</dbReference>
<name>A0A8J9URW0_9NEOP</name>
<proteinExistence type="predicted"/>
<keyword evidence="3" id="KW-1185">Reference proteome</keyword>
<feature type="signal peptide" evidence="1">
    <location>
        <begin position="1"/>
        <end position="21"/>
    </location>
</feature>
<feature type="non-terminal residue" evidence="2">
    <location>
        <position position="838"/>
    </location>
</feature>
<reference evidence="2" key="1">
    <citation type="submission" date="2021-12" db="EMBL/GenBank/DDBJ databases">
        <authorList>
            <person name="Martin H S."/>
        </authorList>
    </citation>
    <scope>NUCLEOTIDE SEQUENCE</scope>
</reference>
<protein>
    <submittedName>
        <fullName evidence="2">Uncharacterized protein</fullName>
    </submittedName>
</protein>
<dbReference type="OrthoDB" id="10256829at2759"/>